<dbReference type="EMBL" id="WKFB01000060">
    <property type="protein sequence ID" value="KAF6737371.1"/>
    <property type="molecule type" value="Genomic_DNA"/>
</dbReference>
<comment type="caution">
    <text evidence="1">The sequence shown here is derived from an EMBL/GenBank/DDBJ whole genome shotgun (WGS) entry which is preliminary data.</text>
</comment>
<reference evidence="1" key="1">
    <citation type="journal article" name="BMC Genomics">
        <title>Long-read sequencing and de novo genome assembly of marine medaka (Oryzias melastigma).</title>
        <authorList>
            <person name="Liang P."/>
            <person name="Saqib H.S.A."/>
            <person name="Ni X."/>
            <person name="Shen Y."/>
        </authorList>
    </citation>
    <scope>NUCLEOTIDE SEQUENCE</scope>
    <source>
        <strain evidence="1">Bigg-433</strain>
    </source>
</reference>
<proteinExistence type="predicted"/>
<dbReference type="AlphaFoldDB" id="A0A834FND0"/>
<protein>
    <submittedName>
        <fullName evidence="1">Uncharacterized protein</fullName>
    </submittedName>
</protein>
<organism evidence="1 2">
    <name type="scientific">Oryzias melastigma</name>
    <name type="common">Marine medaka</name>
    <dbReference type="NCBI Taxonomy" id="30732"/>
    <lineage>
        <taxon>Eukaryota</taxon>
        <taxon>Metazoa</taxon>
        <taxon>Chordata</taxon>
        <taxon>Craniata</taxon>
        <taxon>Vertebrata</taxon>
        <taxon>Euteleostomi</taxon>
        <taxon>Actinopterygii</taxon>
        <taxon>Neopterygii</taxon>
        <taxon>Teleostei</taxon>
        <taxon>Neoteleostei</taxon>
        <taxon>Acanthomorphata</taxon>
        <taxon>Ovalentaria</taxon>
        <taxon>Atherinomorphae</taxon>
        <taxon>Beloniformes</taxon>
        <taxon>Adrianichthyidae</taxon>
        <taxon>Oryziinae</taxon>
        <taxon>Oryzias</taxon>
    </lineage>
</organism>
<dbReference type="Proteomes" id="UP000646548">
    <property type="component" value="Unassembled WGS sequence"/>
</dbReference>
<gene>
    <name evidence="1" type="ORF">FQA47_019614</name>
</gene>
<accession>A0A834FND0</accession>
<evidence type="ECO:0000313" key="1">
    <source>
        <dbReference type="EMBL" id="KAF6737371.1"/>
    </source>
</evidence>
<evidence type="ECO:0000313" key="2">
    <source>
        <dbReference type="Proteomes" id="UP000646548"/>
    </source>
</evidence>
<name>A0A834FND0_ORYME</name>
<sequence>MLIRTQADRTAGLQQQHYRRSAVSIKLTASHGPALTQAPTSSLPGGKRDNRAAAEAVVLLGPSVWTGLVFFRGVDRPHKAPPAHCAILSSRPASAGFRWRLRSLQGPSEI</sequence>